<feature type="region of interest" description="Disordered" evidence="1">
    <location>
        <begin position="200"/>
        <end position="223"/>
    </location>
</feature>
<dbReference type="AlphaFoldDB" id="A0A6A4WID7"/>
<accession>A0A6A4WID7</accession>
<evidence type="ECO:0000313" key="4">
    <source>
        <dbReference type="Proteomes" id="UP000440578"/>
    </source>
</evidence>
<protein>
    <submittedName>
        <fullName evidence="3">Transposable element P transposase</fullName>
    </submittedName>
</protein>
<evidence type="ECO:0000256" key="1">
    <source>
        <dbReference type="SAM" id="MobiDB-lite"/>
    </source>
</evidence>
<evidence type="ECO:0000259" key="2">
    <source>
        <dbReference type="Pfam" id="PF21789"/>
    </source>
</evidence>
<feature type="compositionally biased region" description="Acidic residues" evidence="1">
    <location>
        <begin position="213"/>
        <end position="223"/>
    </location>
</feature>
<reference evidence="3 4" key="1">
    <citation type="submission" date="2019-07" db="EMBL/GenBank/DDBJ databases">
        <title>Draft genome assembly of a fouling barnacle, Amphibalanus amphitrite (Darwin, 1854): The first reference genome for Thecostraca.</title>
        <authorList>
            <person name="Kim W."/>
        </authorList>
    </citation>
    <scope>NUCLEOTIDE SEQUENCE [LARGE SCALE GENOMIC DNA]</scope>
    <source>
        <strain evidence="3">SNU_AA5</strain>
        <tissue evidence="3">Soma without cirri and trophi</tissue>
    </source>
</reference>
<feature type="compositionally biased region" description="Polar residues" evidence="1">
    <location>
        <begin position="200"/>
        <end position="211"/>
    </location>
</feature>
<comment type="caution">
    <text evidence="3">The sequence shown here is derived from an EMBL/GenBank/DDBJ whole genome shotgun (WGS) entry which is preliminary data.</text>
</comment>
<proteinExistence type="predicted"/>
<dbReference type="EMBL" id="VIIS01000927">
    <property type="protein sequence ID" value="KAF0303604.1"/>
    <property type="molecule type" value="Genomic_DNA"/>
</dbReference>
<dbReference type="Proteomes" id="UP000440578">
    <property type="component" value="Unassembled WGS sequence"/>
</dbReference>
<evidence type="ECO:0000313" key="3">
    <source>
        <dbReference type="EMBL" id="KAF0303604.1"/>
    </source>
</evidence>
<sequence>MATARFGSSSSSGLLPCQKRLIVSLRSTLALFEELRQVAGFSFLLTARLNQDALESFFSTVRAHFGSNLSPSPVEFLQRIQLLLICAQPAAVRDTAVQPECAAPATFLRATSQLQPAEETDSISSALAARVFEPTGGKEAEPGEETEELESELVSADDIPVEVMQECQLAPDGEPTEVPTVQAESHGVAYAAGFLAAKSASNDPSLGVRTTNADEEDVPSDAR</sequence>
<gene>
    <name evidence="3" type="primary">T_109</name>
    <name evidence="3" type="ORF">FJT64_024433</name>
</gene>
<dbReference type="InterPro" id="IPR048367">
    <property type="entry name" value="TNP-like_RNaseH_C"/>
</dbReference>
<name>A0A6A4WID7_AMPAM</name>
<keyword evidence="4" id="KW-1185">Reference proteome</keyword>
<feature type="domain" description="Transposable element P transposase-like RNase H C-terminal" evidence="2">
    <location>
        <begin position="48"/>
        <end position="77"/>
    </location>
</feature>
<dbReference type="Pfam" id="PF21789">
    <property type="entry name" value="TNP-like_RNaseH_C"/>
    <property type="match status" value="1"/>
</dbReference>
<organism evidence="3 4">
    <name type="scientific">Amphibalanus amphitrite</name>
    <name type="common">Striped barnacle</name>
    <name type="synonym">Balanus amphitrite</name>
    <dbReference type="NCBI Taxonomy" id="1232801"/>
    <lineage>
        <taxon>Eukaryota</taxon>
        <taxon>Metazoa</taxon>
        <taxon>Ecdysozoa</taxon>
        <taxon>Arthropoda</taxon>
        <taxon>Crustacea</taxon>
        <taxon>Multicrustacea</taxon>
        <taxon>Cirripedia</taxon>
        <taxon>Thoracica</taxon>
        <taxon>Thoracicalcarea</taxon>
        <taxon>Balanomorpha</taxon>
        <taxon>Balanoidea</taxon>
        <taxon>Balanidae</taxon>
        <taxon>Amphibalaninae</taxon>
        <taxon>Amphibalanus</taxon>
    </lineage>
</organism>